<dbReference type="Gene3D" id="3.40.190.10">
    <property type="entry name" value="Periplasmic binding protein-like II"/>
    <property type="match status" value="2"/>
</dbReference>
<keyword evidence="4" id="KW-1185">Reference proteome</keyword>
<evidence type="ECO:0000313" key="3">
    <source>
        <dbReference type="EMBL" id="PJJ70739.1"/>
    </source>
</evidence>
<comment type="similarity">
    <text evidence="1">Belongs to the bacterial solute-binding protein 1 family.</text>
</comment>
<organism evidence="3 4">
    <name type="scientific">Diaminobutyricimonas aerilata</name>
    <dbReference type="NCBI Taxonomy" id="1162967"/>
    <lineage>
        <taxon>Bacteria</taxon>
        <taxon>Bacillati</taxon>
        <taxon>Actinomycetota</taxon>
        <taxon>Actinomycetes</taxon>
        <taxon>Micrococcales</taxon>
        <taxon>Microbacteriaceae</taxon>
        <taxon>Diaminobutyricimonas</taxon>
    </lineage>
</organism>
<dbReference type="Pfam" id="PF01547">
    <property type="entry name" value="SBP_bac_1"/>
    <property type="match status" value="1"/>
</dbReference>
<gene>
    <name evidence="3" type="ORF">CLV46_0265</name>
</gene>
<dbReference type="InterPro" id="IPR006059">
    <property type="entry name" value="SBP"/>
</dbReference>
<dbReference type="PANTHER" id="PTHR43649:SF29">
    <property type="entry name" value="OSMOPROTECTIVE COMPOUNDS-BINDING PROTEIN GGTB"/>
    <property type="match status" value="1"/>
</dbReference>
<dbReference type="AlphaFoldDB" id="A0A2M9CFS9"/>
<evidence type="ECO:0000256" key="1">
    <source>
        <dbReference type="ARBA" id="ARBA00008520"/>
    </source>
</evidence>
<proteinExistence type="inferred from homology"/>
<dbReference type="PANTHER" id="PTHR43649">
    <property type="entry name" value="ARABINOSE-BINDING PROTEIN-RELATED"/>
    <property type="match status" value="1"/>
</dbReference>
<dbReference type="RefSeq" id="WP_100363129.1">
    <property type="nucleotide sequence ID" value="NZ_PGFF01000001.1"/>
</dbReference>
<dbReference type="InterPro" id="IPR050490">
    <property type="entry name" value="Bact_solute-bd_prot1"/>
</dbReference>
<accession>A0A2M9CFS9</accession>
<sequence length="444" mass="46276">MSTAFSRNRTRGLTTFAAGVGAAAILLTGCASGGGDATGGGGGGASSLTLLTPAENSIIRDELATLSEDQCSAENEAMPLESETVAQADVVQKITLLASQDSLPTMFVAGTAQVKPDGDLGKNDLALDYEKTLKELDVWDNILPAAVSTVKAAYGGNMASLPFQYNIEGIFYNKQLFADNGITEPETWDDLVAAADTLKAAGVVPITEAGSQGWPVTRLIGNYIFRSLGPDAMTAVKEGDAKLTDPEYVEAAQAVADLGAAGAFGEGITSRDTDTANAQFLNGQAGMYYNGSWFLANLNDPEQNKVGVENVGFMPFPDVEGGEGDSGQWPANAGAATATSTKAYNDGVGDWLSCIAENYGSSVLQNQGVISGFKLNQEVTDVPPLTEELQGIVSEAEETVLWFEALFDAKTTSDAQTNVSLLLTGGMSAEDYMGMLQADLDQAG</sequence>
<dbReference type="SUPFAM" id="SSF53850">
    <property type="entry name" value="Periplasmic binding protein-like II"/>
    <property type="match status" value="1"/>
</dbReference>
<protein>
    <submittedName>
        <fullName evidence="3">Raffinose/stachyose/melibiose transport system substrate-binding protein</fullName>
    </submittedName>
</protein>
<name>A0A2M9CFS9_9MICO</name>
<keyword evidence="2" id="KW-0813">Transport</keyword>
<dbReference type="OrthoDB" id="8317736at2"/>
<comment type="caution">
    <text evidence="3">The sequence shown here is derived from an EMBL/GenBank/DDBJ whole genome shotgun (WGS) entry which is preliminary data.</text>
</comment>
<dbReference type="EMBL" id="PGFF01000001">
    <property type="protein sequence ID" value="PJJ70739.1"/>
    <property type="molecule type" value="Genomic_DNA"/>
</dbReference>
<dbReference type="Proteomes" id="UP000228758">
    <property type="component" value="Unassembled WGS sequence"/>
</dbReference>
<reference evidence="3 4" key="1">
    <citation type="submission" date="2017-11" db="EMBL/GenBank/DDBJ databases">
        <title>Genomic Encyclopedia of Archaeal and Bacterial Type Strains, Phase II (KMG-II): From Individual Species to Whole Genera.</title>
        <authorList>
            <person name="Goeker M."/>
        </authorList>
    </citation>
    <scope>NUCLEOTIDE SEQUENCE [LARGE SCALE GENOMIC DNA]</scope>
    <source>
        <strain evidence="3 4">DSM 27393</strain>
    </source>
</reference>
<dbReference type="PROSITE" id="PS51257">
    <property type="entry name" value="PROKAR_LIPOPROTEIN"/>
    <property type="match status" value="1"/>
</dbReference>
<evidence type="ECO:0000256" key="2">
    <source>
        <dbReference type="ARBA" id="ARBA00022448"/>
    </source>
</evidence>
<evidence type="ECO:0000313" key="4">
    <source>
        <dbReference type="Proteomes" id="UP000228758"/>
    </source>
</evidence>